<proteinExistence type="predicted"/>
<dbReference type="AlphaFoldDB" id="A0A836C0W9"/>
<comment type="caution">
    <text evidence="2">The sequence shown here is derived from an EMBL/GenBank/DDBJ whole genome shotgun (WGS) entry which is preliminary data.</text>
</comment>
<evidence type="ECO:0000313" key="2">
    <source>
        <dbReference type="EMBL" id="KAG2496301.1"/>
    </source>
</evidence>
<dbReference type="Proteomes" id="UP000612055">
    <property type="component" value="Unassembled WGS sequence"/>
</dbReference>
<protein>
    <submittedName>
        <fullName evidence="2">Uncharacterized protein</fullName>
    </submittedName>
</protein>
<name>A0A836C0W9_9CHLO</name>
<sequence length="462" mass="49067">MGPTLPPPTFMQLASLLPNLRDLDLGGLRGGILPAKTLDLYFFYSNLSQLRSLEALRLPTAALLPGIEALAGKLKCLNIQGFHVGRNDGDTHMSVKAIAAVRQLSKLTTLAVHGPAFYPAAEEGGGAGGQASGALGDLLDALPPALESLCWGGGDPEFMSIWLRKDDDHDGRWALTVASCSFSDLFELVARALRPCRALRSAERPRLILENMTATALEGHDEETLHALAQLYDISMETELVVDSSCGLEVLQRVLGLLRAVPDLGFRGFPNDRYGVSFARPEGGPQQAETAARPLPAPAAVLELALDSMAARKSIFEESLQGFRAQAAVLAAGSGGRPRAVEAEAEDGSSRVRLSGVRALPPAAALVVECRSAHGAAEAVAAALEGEGLQVVTLCQDSVTVESLGYTSSECSFEGNLHWGLKHALHAAWDAALPITTLSERLEWVLALRDLLKELPARVKVP</sequence>
<keyword evidence="3" id="KW-1185">Reference proteome</keyword>
<reference evidence="2" key="1">
    <citation type="journal article" date="2020" name="bioRxiv">
        <title>Comparative genomics of Chlamydomonas.</title>
        <authorList>
            <person name="Craig R.J."/>
            <person name="Hasan A.R."/>
            <person name="Ness R.W."/>
            <person name="Keightley P.D."/>
        </authorList>
    </citation>
    <scope>NUCLEOTIDE SEQUENCE</scope>
    <source>
        <strain evidence="2">CCAP 11/70</strain>
    </source>
</reference>
<gene>
    <name evidence="2" type="ORF">HYH03_005534</name>
</gene>
<evidence type="ECO:0000256" key="1">
    <source>
        <dbReference type="ARBA" id="ARBA00004430"/>
    </source>
</evidence>
<dbReference type="Gene3D" id="3.80.10.10">
    <property type="entry name" value="Ribonuclease Inhibitor"/>
    <property type="match status" value="1"/>
</dbReference>
<organism evidence="2 3">
    <name type="scientific">Edaphochlamys debaryana</name>
    <dbReference type="NCBI Taxonomy" id="47281"/>
    <lineage>
        <taxon>Eukaryota</taxon>
        <taxon>Viridiplantae</taxon>
        <taxon>Chlorophyta</taxon>
        <taxon>core chlorophytes</taxon>
        <taxon>Chlorophyceae</taxon>
        <taxon>CS clade</taxon>
        <taxon>Chlamydomonadales</taxon>
        <taxon>Chlamydomonadales incertae sedis</taxon>
        <taxon>Edaphochlamys</taxon>
    </lineage>
</organism>
<dbReference type="EMBL" id="JAEHOE010000019">
    <property type="protein sequence ID" value="KAG2496301.1"/>
    <property type="molecule type" value="Genomic_DNA"/>
</dbReference>
<accession>A0A836C0W9</accession>
<evidence type="ECO:0000313" key="3">
    <source>
        <dbReference type="Proteomes" id="UP000612055"/>
    </source>
</evidence>
<dbReference type="GO" id="GO:0005930">
    <property type="term" value="C:axoneme"/>
    <property type="evidence" value="ECO:0007669"/>
    <property type="project" value="UniProtKB-SubCell"/>
</dbReference>
<dbReference type="InterPro" id="IPR032675">
    <property type="entry name" value="LRR_dom_sf"/>
</dbReference>
<comment type="subcellular location">
    <subcellularLocation>
        <location evidence="1">Cytoplasm</location>
        <location evidence="1">Cytoskeleton</location>
        <location evidence="1">Cilium axoneme</location>
    </subcellularLocation>
</comment>